<dbReference type="Proteomes" id="UP000276260">
    <property type="component" value="Unassembled WGS sequence"/>
</dbReference>
<evidence type="ECO:0000259" key="3">
    <source>
        <dbReference type="Pfam" id="PF15976"/>
    </source>
</evidence>
<evidence type="ECO:0008006" key="7">
    <source>
        <dbReference type="Google" id="ProtNLM"/>
    </source>
</evidence>
<evidence type="ECO:0000313" key="6">
    <source>
        <dbReference type="Proteomes" id="UP000276260"/>
    </source>
</evidence>
<comment type="caution">
    <text evidence="5">The sequence shown here is derived from an EMBL/GenBank/DDBJ whole genome shotgun (WGS) entry which is preliminary data.</text>
</comment>
<dbReference type="RefSeq" id="WP_082101884.1">
    <property type="nucleotide sequence ID" value="NZ_LAVS01000087.1"/>
</dbReference>
<evidence type="ECO:0000313" key="5">
    <source>
        <dbReference type="EMBL" id="RRJ22509.1"/>
    </source>
</evidence>
<evidence type="ECO:0000256" key="2">
    <source>
        <dbReference type="SAM" id="SignalP"/>
    </source>
</evidence>
<protein>
    <recommendedName>
        <fullName evidence="7">Pilus assembly protein E-set like domain-containing protein</fullName>
    </recommendedName>
</protein>
<dbReference type="AlphaFoldDB" id="A0A3P3QPU7"/>
<evidence type="ECO:0000259" key="4">
    <source>
        <dbReference type="Pfam" id="PF16967"/>
    </source>
</evidence>
<dbReference type="Pfam" id="PF15976">
    <property type="entry name" value="CooC_C"/>
    <property type="match status" value="1"/>
</dbReference>
<proteinExistence type="predicted"/>
<feature type="domain" description="Pilus assembly protein C-terminal" evidence="3">
    <location>
        <begin position="714"/>
        <end position="808"/>
    </location>
</feature>
<keyword evidence="6" id="KW-1185">Reference proteome</keyword>
<keyword evidence="1 2" id="KW-0732">Signal</keyword>
<sequence length="818" mass="89686">MARLLKLKRLSVIVMALCHVSAFAGSQLSQPSLLSQAKELPADFVSYLFDAPLFVRVELNDQYLGDAMVMLNRKEQVQLLRFTEAHSSKYSEQDRTAWADSLQNFTNLGKCTTKCPNNILALYYNLNESKLSILTADAEQNTVGRHYQMPENGSKGLMLENRLNVTAAEHQQANVNYNFNATASRGLWSYHAGGQFVKSDFAEEKNMYGIDQLYGQTEFEDNFVRVGYFYNGIEGLSLRPQQLGNNTMLGAMYSSSDALVRVENTPSSTPIYVTANKQASVELYKNGALIHSQSVPSGLQTVDTRQLPTGIYPVLVRLIEDGQVISETEEMVYKPTSWRDPSQKLRYSFFAGQESNFLSGTTNNADERFTLGAAVNYLLKPQLVGGVSIQTRGSELEMGASFDWTLFDQTRMLTNVLHSTEFGMAADMQLMHPLNFGYFVLGHRYSKKDLSEALTEQAQHISSLSLSYRLTRDQNMMMRISRQNNQGTAYDISWLYNSSVLNAPAVWNLSAFNRPGNKGTKFERQQGIELGVNIRFGDSSQDRNRYNAAIGSRTSTSGKKEQVLDLGWQGTYSDSIIKQLGANASVNSSGVGLSGAGSLDNDVVQADMFISTAAGSGSLSGGLNLQNSVVLGTEGAVASSVSLFNGAALTVELISDAPDVPVMAYDSNGGQYQLKPGKNLVPVTAFKPGTVSFDLAQGRTDNISLSKSSQSYQLNKGGVEHVQLYVHKTVTVLGRLLDTLGKPLGGSHVINHASRTVTEHSGFFSVEMREATPTLKVVYQGEELCDIELNTSHTTRQDNVVMVGDVQCGVAVANKETE</sequence>
<feature type="chain" id="PRO_5018292502" description="Pilus assembly protein E-set like domain-containing protein" evidence="2">
    <location>
        <begin position="25"/>
        <end position="818"/>
    </location>
</feature>
<reference evidence="5 6" key="1">
    <citation type="submission" date="2018-11" db="EMBL/GenBank/DDBJ databases">
        <title>Draft genome analysis of Rheinheimera mesophila isolated from an industrial waste site.</title>
        <authorList>
            <person name="Yu Q."/>
            <person name="Qi Y."/>
            <person name="Zhang H."/>
            <person name="Lu Y."/>
            <person name="Pu J."/>
        </authorList>
    </citation>
    <scope>NUCLEOTIDE SEQUENCE [LARGE SCALE GENOMIC DNA]</scope>
    <source>
        <strain evidence="5 6">IITR13</strain>
    </source>
</reference>
<gene>
    <name evidence="5" type="ORF">EIK76_00010</name>
</gene>
<accession>A0A3P3QPU7</accession>
<dbReference type="OrthoDB" id="6730090at2"/>
<dbReference type="Pfam" id="PF16967">
    <property type="entry name" value="TcfC"/>
    <property type="match status" value="1"/>
</dbReference>
<feature type="signal peptide" evidence="2">
    <location>
        <begin position="1"/>
        <end position="24"/>
    </location>
</feature>
<organism evidence="5 6">
    <name type="scientific">Rheinheimera mesophila</name>
    <dbReference type="NCBI Taxonomy" id="1547515"/>
    <lineage>
        <taxon>Bacteria</taxon>
        <taxon>Pseudomonadati</taxon>
        <taxon>Pseudomonadota</taxon>
        <taxon>Gammaproteobacteria</taxon>
        <taxon>Chromatiales</taxon>
        <taxon>Chromatiaceae</taxon>
        <taxon>Rheinheimera</taxon>
    </lineage>
</organism>
<feature type="domain" description="Pilus assembly protein E-set like" evidence="4">
    <location>
        <begin position="267"/>
        <end position="334"/>
    </location>
</feature>
<dbReference type="InterPro" id="IPR031917">
    <property type="entry name" value="Pilus_assem_C"/>
</dbReference>
<dbReference type="EMBL" id="RRCF01000001">
    <property type="protein sequence ID" value="RRJ22509.1"/>
    <property type="molecule type" value="Genomic_DNA"/>
</dbReference>
<evidence type="ECO:0000256" key="1">
    <source>
        <dbReference type="ARBA" id="ARBA00022729"/>
    </source>
</evidence>
<dbReference type="InterPro" id="IPR032636">
    <property type="entry name" value="Pilus_assem_E-set-like_dom"/>
</dbReference>
<name>A0A3P3QPU7_9GAMM</name>